<evidence type="ECO:0000256" key="3">
    <source>
        <dbReference type="ARBA" id="ARBA00022553"/>
    </source>
</evidence>
<evidence type="ECO:0000256" key="2">
    <source>
        <dbReference type="ARBA" id="ARBA00022490"/>
    </source>
</evidence>
<dbReference type="InterPro" id="IPR051552">
    <property type="entry name" value="HptR"/>
</dbReference>
<dbReference type="PANTHER" id="PTHR42713">
    <property type="entry name" value="HISTIDINE KINASE-RELATED"/>
    <property type="match status" value="1"/>
</dbReference>
<dbReference type="SMART" id="SM00448">
    <property type="entry name" value="REC"/>
    <property type="match status" value="1"/>
</dbReference>
<reference evidence="11 12" key="2">
    <citation type="submission" date="2014-10" db="EMBL/GenBank/DDBJ databases">
        <title>Comparative genomics of the Paenibacillus odorifer group.</title>
        <authorList>
            <person name="Tsai Y.-C."/>
            <person name="Martin N."/>
            <person name="Korlach J."/>
            <person name="Wiedmann M."/>
        </authorList>
    </citation>
    <scope>NUCLEOTIDE SEQUENCE [LARGE SCALE GENOMIC DNA]</scope>
    <source>
        <strain evidence="11 12">DSM 18334</strain>
    </source>
</reference>
<dbReference type="Gene3D" id="3.40.50.2300">
    <property type="match status" value="1"/>
</dbReference>
<dbReference type="PANTHER" id="PTHR42713:SF3">
    <property type="entry name" value="TRANSCRIPTIONAL REGULATORY PROTEIN HPTR"/>
    <property type="match status" value="1"/>
</dbReference>
<keyword evidence="12" id="KW-1185">Reference proteome</keyword>
<dbReference type="InterPro" id="IPR018060">
    <property type="entry name" value="HTH_AraC"/>
</dbReference>
<feature type="domain" description="Response regulatory" evidence="10">
    <location>
        <begin position="3"/>
        <end position="120"/>
    </location>
</feature>
<proteinExistence type="predicted"/>
<keyword evidence="4" id="KW-0902">Two-component regulatory system</keyword>
<dbReference type="AlphaFoldDB" id="A0A098M8N3"/>
<feature type="domain" description="HTH araC/xylS-type" evidence="9">
    <location>
        <begin position="448"/>
        <end position="546"/>
    </location>
</feature>
<evidence type="ECO:0000256" key="4">
    <source>
        <dbReference type="ARBA" id="ARBA00023012"/>
    </source>
</evidence>
<dbReference type="OrthoDB" id="9794370at2"/>
<comment type="caution">
    <text evidence="11">The sequence shown here is derived from an EMBL/GenBank/DDBJ whole genome shotgun (WGS) entry which is preliminary data.</text>
</comment>
<evidence type="ECO:0000256" key="1">
    <source>
        <dbReference type="ARBA" id="ARBA00004496"/>
    </source>
</evidence>
<dbReference type="GO" id="GO:0003700">
    <property type="term" value="F:DNA-binding transcription factor activity"/>
    <property type="evidence" value="ECO:0007669"/>
    <property type="project" value="InterPro"/>
</dbReference>
<dbReference type="Gene3D" id="1.10.10.60">
    <property type="entry name" value="Homeodomain-like"/>
    <property type="match status" value="2"/>
</dbReference>
<evidence type="ECO:0000313" key="12">
    <source>
        <dbReference type="Proteomes" id="UP000029734"/>
    </source>
</evidence>
<evidence type="ECO:0000259" key="10">
    <source>
        <dbReference type="PROSITE" id="PS50110"/>
    </source>
</evidence>
<dbReference type="GO" id="GO:0000160">
    <property type="term" value="P:phosphorelay signal transduction system"/>
    <property type="evidence" value="ECO:0007669"/>
    <property type="project" value="UniProtKB-KW"/>
</dbReference>
<evidence type="ECO:0000313" key="11">
    <source>
        <dbReference type="EMBL" id="KGE17887.1"/>
    </source>
</evidence>
<evidence type="ECO:0000256" key="5">
    <source>
        <dbReference type="ARBA" id="ARBA00023015"/>
    </source>
</evidence>
<dbReference type="GO" id="GO:0005737">
    <property type="term" value="C:cytoplasm"/>
    <property type="evidence" value="ECO:0007669"/>
    <property type="project" value="UniProtKB-SubCell"/>
</dbReference>
<dbReference type="EMBL" id="JQCR01000003">
    <property type="protein sequence ID" value="KGE17887.1"/>
    <property type="molecule type" value="Genomic_DNA"/>
</dbReference>
<evidence type="ECO:0000259" key="9">
    <source>
        <dbReference type="PROSITE" id="PS01124"/>
    </source>
</evidence>
<evidence type="ECO:0000256" key="7">
    <source>
        <dbReference type="ARBA" id="ARBA00023163"/>
    </source>
</evidence>
<dbReference type="Pfam" id="PF12833">
    <property type="entry name" value="HTH_18"/>
    <property type="match status" value="1"/>
</dbReference>
<keyword evidence="3 8" id="KW-0597">Phosphoprotein</keyword>
<comment type="subcellular location">
    <subcellularLocation>
        <location evidence="1">Cytoplasm</location>
    </subcellularLocation>
</comment>
<name>A0A098M8N3_9BACL</name>
<dbReference type="Pfam" id="PF00072">
    <property type="entry name" value="Response_reg"/>
    <property type="match status" value="1"/>
</dbReference>
<protein>
    <submittedName>
        <fullName evidence="11">Chemotaxis protein CheY</fullName>
    </submittedName>
</protein>
<dbReference type="InterPro" id="IPR009057">
    <property type="entry name" value="Homeodomain-like_sf"/>
</dbReference>
<evidence type="ECO:0000256" key="8">
    <source>
        <dbReference type="PROSITE-ProRule" id="PRU00169"/>
    </source>
</evidence>
<gene>
    <name evidence="11" type="ORF">PWYN_25405</name>
</gene>
<dbReference type="InterPro" id="IPR018062">
    <property type="entry name" value="HTH_AraC-typ_CS"/>
</dbReference>
<dbReference type="SMART" id="SM00342">
    <property type="entry name" value="HTH_ARAC"/>
    <property type="match status" value="1"/>
</dbReference>
<keyword evidence="6" id="KW-0238">DNA-binding</keyword>
<dbReference type="Proteomes" id="UP000029734">
    <property type="component" value="Unassembled WGS sequence"/>
</dbReference>
<keyword evidence="2" id="KW-0963">Cytoplasm</keyword>
<accession>A0A098M8N3</accession>
<keyword evidence="7" id="KW-0804">Transcription</keyword>
<dbReference type="PROSITE" id="PS50110">
    <property type="entry name" value="RESPONSE_REGULATORY"/>
    <property type="match status" value="1"/>
</dbReference>
<dbReference type="CDD" id="cd17536">
    <property type="entry name" value="REC_YesN-like"/>
    <property type="match status" value="1"/>
</dbReference>
<feature type="modified residue" description="4-aspartylphosphate" evidence="8">
    <location>
        <position position="55"/>
    </location>
</feature>
<dbReference type="PRINTS" id="PR00032">
    <property type="entry name" value="HTHARAC"/>
</dbReference>
<evidence type="ECO:0000256" key="6">
    <source>
        <dbReference type="ARBA" id="ARBA00023125"/>
    </source>
</evidence>
<dbReference type="eggNOG" id="COG4753">
    <property type="taxonomic scope" value="Bacteria"/>
</dbReference>
<dbReference type="InterPro" id="IPR011006">
    <property type="entry name" value="CheY-like_superfamily"/>
</dbReference>
<dbReference type="RefSeq" id="WP_036657338.1">
    <property type="nucleotide sequence ID" value="NZ_JQCR01000003.1"/>
</dbReference>
<dbReference type="InterPro" id="IPR020449">
    <property type="entry name" value="Tscrpt_reg_AraC-type_HTH"/>
</dbReference>
<dbReference type="SUPFAM" id="SSF46689">
    <property type="entry name" value="Homeodomain-like"/>
    <property type="match status" value="1"/>
</dbReference>
<dbReference type="GO" id="GO:0043565">
    <property type="term" value="F:sequence-specific DNA binding"/>
    <property type="evidence" value="ECO:0007669"/>
    <property type="project" value="InterPro"/>
</dbReference>
<reference evidence="11 12" key="1">
    <citation type="submission" date="2014-08" db="EMBL/GenBank/DDBJ databases">
        <authorList>
            <person name="den Bakker H.C."/>
        </authorList>
    </citation>
    <scope>NUCLEOTIDE SEQUENCE [LARGE SCALE GENOMIC DNA]</scope>
    <source>
        <strain evidence="11 12">DSM 18334</strain>
    </source>
</reference>
<dbReference type="SUPFAM" id="SSF52172">
    <property type="entry name" value="CheY-like"/>
    <property type="match status" value="1"/>
</dbReference>
<dbReference type="PROSITE" id="PS00041">
    <property type="entry name" value="HTH_ARAC_FAMILY_1"/>
    <property type="match status" value="1"/>
</dbReference>
<dbReference type="PROSITE" id="PS01124">
    <property type="entry name" value="HTH_ARAC_FAMILY_2"/>
    <property type="match status" value="1"/>
</dbReference>
<dbReference type="eggNOG" id="COG2207">
    <property type="taxonomic scope" value="Bacteria"/>
</dbReference>
<dbReference type="InterPro" id="IPR001789">
    <property type="entry name" value="Sig_transdc_resp-reg_receiver"/>
</dbReference>
<dbReference type="STRING" id="268407.PWYN_25405"/>
<keyword evidence="5" id="KW-0805">Transcription regulation</keyword>
<sequence length="546" mass="62821">MIELLLVDDESYVTESLARTIPWEEIGVMEVHQASSATQALVILEQHAIDIVISDISMPGMTGLELIEAVGEKWPHIRSILLTGYSDFHYAKKAIQLQAFDYILKPVSDEEFIKSVSGAIESLKDEWDAHDKYHQLLYNRKADYSVLHASLMHDLLLGRVIPERTLSTKLKEYEIQFHTNTSAAMLLIQLGKHFSAMDHHSISLMEYAIGNIAQELFKEQFHVWFCKAPHDCLILLVELKPQIAEELEMLDSYTLERQNILKAAIANFRTNVCNYLKGELSLIVSEWFSFPEGITAAYRSGLSSMYLTSHHETGSVIFLEDHHLQEGISTKSLESLYRPPTLIHLLESKQWDTARLKIEDVFRDMETARCTREQLYEVFLSITNAFMYIAHKGGQFISQIDQYAFDPLLAQSILVSLDKLRNWALEMLSKLQKELSESDQYTKSYIIKQVHELVGNPSGHDLSVKTIADHVFLHPVYLSKIYKAETGEGLGDYIIRMRMERALYLLKNTNKKIYEITSELGYQNPQYFSKMFKKHYGMTPNEFRDG</sequence>
<organism evidence="11 12">
    <name type="scientific">Paenibacillus wynnii</name>
    <dbReference type="NCBI Taxonomy" id="268407"/>
    <lineage>
        <taxon>Bacteria</taxon>
        <taxon>Bacillati</taxon>
        <taxon>Bacillota</taxon>
        <taxon>Bacilli</taxon>
        <taxon>Bacillales</taxon>
        <taxon>Paenibacillaceae</taxon>
        <taxon>Paenibacillus</taxon>
    </lineage>
</organism>